<protein>
    <submittedName>
        <fullName evidence="2">Transcriptional regulator</fullName>
    </submittedName>
</protein>
<dbReference type="Proteomes" id="UP000253208">
    <property type="component" value="Unassembled WGS sequence"/>
</dbReference>
<accession>A0A367FSZ1</accession>
<name>A0A367FSZ1_9FIRM</name>
<dbReference type="SMART" id="SM00530">
    <property type="entry name" value="HTH_XRE"/>
    <property type="match status" value="1"/>
</dbReference>
<feature type="domain" description="HTH cro/C1-type" evidence="1">
    <location>
        <begin position="13"/>
        <end position="67"/>
    </location>
</feature>
<dbReference type="InterPro" id="IPR010982">
    <property type="entry name" value="Lambda_DNA-bd_dom_sf"/>
</dbReference>
<dbReference type="GO" id="GO:0003677">
    <property type="term" value="F:DNA binding"/>
    <property type="evidence" value="ECO:0007669"/>
    <property type="project" value="InterPro"/>
</dbReference>
<evidence type="ECO:0000259" key="1">
    <source>
        <dbReference type="PROSITE" id="PS50943"/>
    </source>
</evidence>
<proteinExistence type="predicted"/>
<sequence length="109" mass="12736">MCENYKKYIRNKIDELRRKRDISEYQLSLELGHSQGYIQSITSGRVLPSMTSFLEICAYFEIKPADFFDTTTPAPIVLNQLIEDMKLLPEDELLLLSTITKKFLKNHSF</sequence>
<dbReference type="SUPFAM" id="SSF47413">
    <property type="entry name" value="lambda repressor-like DNA-binding domains"/>
    <property type="match status" value="1"/>
</dbReference>
<reference evidence="2 3" key="1">
    <citation type="submission" date="2018-02" db="EMBL/GenBank/DDBJ databases">
        <title>Complete genome sequencing of Faecalibacterium prausnitzii strains isolated from the human gut.</title>
        <authorList>
            <person name="Fitzgerald B.C."/>
            <person name="Shkoporov A.N."/>
            <person name="Ross P.R."/>
            <person name="Hill C."/>
        </authorList>
    </citation>
    <scope>NUCLEOTIDE SEQUENCE [LARGE SCALE GENOMIC DNA]</scope>
    <source>
        <strain evidence="2 3">APC942/31-1</strain>
    </source>
</reference>
<dbReference type="EMBL" id="PSQG01000045">
    <property type="protein sequence ID" value="RCH41577.1"/>
    <property type="molecule type" value="Genomic_DNA"/>
</dbReference>
<dbReference type="AlphaFoldDB" id="A0A367FSZ1"/>
<dbReference type="InterPro" id="IPR001387">
    <property type="entry name" value="Cro/C1-type_HTH"/>
</dbReference>
<dbReference type="Gene3D" id="1.10.260.40">
    <property type="entry name" value="lambda repressor-like DNA-binding domains"/>
    <property type="match status" value="1"/>
</dbReference>
<comment type="caution">
    <text evidence="2">The sequence shown here is derived from an EMBL/GenBank/DDBJ whole genome shotgun (WGS) entry which is preliminary data.</text>
</comment>
<evidence type="ECO:0000313" key="2">
    <source>
        <dbReference type="EMBL" id="RCH41577.1"/>
    </source>
</evidence>
<evidence type="ECO:0000313" key="3">
    <source>
        <dbReference type="Proteomes" id="UP000253208"/>
    </source>
</evidence>
<dbReference type="RefSeq" id="WP_114002908.1">
    <property type="nucleotide sequence ID" value="NZ_PSQG01000045.1"/>
</dbReference>
<dbReference type="PROSITE" id="PS50943">
    <property type="entry name" value="HTH_CROC1"/>
    <property type="match status" value="1"/>
</dbReference>
<organism evidence="2 3">
    <name type="scientific">Blautia obeum</name>
    <dbReference type="NCBI Taxonomy" id="40520"/>
    <lineage>
        <taxon>Bacteria</taxon>
        <taxon>Bacillati</taxon>
        <taxon>Bacillota</taxon>
        <taxon>Clostridia</taxon>
        <taxon>Lachnospirales</taxon>
        <taxon>Lachnospiraceae</taxon>
        <taxon>Blautia</taxon>
    </lineage>
</organism>
<dbReference type="Pfam" id="PF01381">
    <property type="entry name" value="HTH_3"/>
    <property type="match status" value="1"/>
</dbReference>
<dbReference type="CDD" id="cd00093">
    <property type="entry name" value="HTH_XRE"/>
    <property type="match status" value="1"/>
</dbReference>
<gene>
    <name evidence="2" type="ORF">C4886_17570</name>
</gene>